<dbReference type="EMBL" id="QMFY01000002">
    <property type="protein sequence ID" value="RAW02374.1"/>
    <property type="molecule type" value="Genomic_DNA"/>
</dbReference>
<reference evidence="1 2" key="1">
    <citation type="submission" date="2018-06" db="EMBL/GenBank/DDBJ databases">
        <title>Chryseolinea flavus sp. nov., a member of the phylum Bacteroidetes isolated from soil.</title>
        <authorList>
            <person name="Li Y."/>
            <person name="Wang J."/>
        </authorList>
    </citation>
    <scope>NUCLEOTIDE SEQUENCE [LARGE SCALE GENOMIC DNA]</scope>
    <source>
        <strain evidence="1 2">SDU1-6</strain>
    </source>
</reference>
<gene>
    <name evidence="1" type="ORF">DQQ10_07530</name>
</gene>
<keyword evidence="2" id="KW-1185">Reference proteome</keyword>
<protein>
    <submittedName>
        <fullName evidence="1">Pyridoxamine 5'-phosphate oxidase family protein</fullName>
    </submittedName>
</protein>
<dbReference type="Pfam" id="PF12900">
    <property type="entry name" value="Pyridox_ox_2"/>
    <property type="match status" value="1"/>
</dbReference>
<dbReference type="Gene3D" id="2.30.110.10">
    <property type="entry name" value="Electron Transport, Fmn-binding Protein, Chain A"/>
    <property type="match status" value="1"/>
</dbReference>
<name>A0A364Y8B3_9BACT</name>
<dbReference type="AlphaFoldDB" id="A0A364Y8B3"/>
<dbReference type="OrthoDB" id="9794935at2"/>
<dbReference type="RefSeq" id="WP_112746196.1">
    <property type="nucleotide sequence ID" value="NZ_QMFY01000002.1"/>
</dbReference>
<evidence type="ECO:0000313" key="2">
    <source>
        <dbReference type="Proteomes" id="UP000251889"/>
    </source>
</evidence>
<dbReference type="InterPro" id="IPR012349">
    <property type="entry name" value="Split_barrel_FMN-bd"/>
</dbReference>
<accession>A0A364Y8B3</accession>
<dbReference type="InterPro" id="IPR024747">
    <property type="entry name" value="Pyridox_Oxase-rel"/>
</dbReference>
<dbReference type="SUPFAM" id="SSF50475">
    <property type="entry name" value="FMN-binding split barrel"/>
    <property type="match status" value="1"/>
</dbReference>
<dbReference type="Proteomes" id="UP000251889">
    <property type="component" value="Unassembled WGS sequence"/>
</dbReference>
<sequence>MLGQLTENQCRHILTSNHIGRLGFHDAQRITIIPIAYATDAKHIYSHAIEGNKTAAMRKNASVCFQVDNIDSLTNWRSVIVWGRFEEITSPAEQEKIRSLFDDQLAPLTLGETVSPDRVVDTRPQHVIKKKQPVIYKIVIEDISGKFEKS</sequence>
<organism evidence="1 2">
    <name type="scientific">Pseudochryseolinea flava</name>
    <dbReference type="NCBI Taxonomy" id="2059302"/>
    <lineage>
        <taxon>Bacteria</taxon>
        <taxon>Pseudomonadati</taxon>
        <taxon>Bacteroidota</taxon>
        <taxon>Cytophagia</taxon>
        <taxon>Cytophagales</taxon>
        <taxon>Fulvivirgaceae</taxon>
        <taxon>Pseudochryseolinea</taxon>
    </lineage>
</organism>
<evidence type="ECO:0000313" key="1">
    <source>
        <dbReference type="EMBL" id="RAW02374.1"/>
    </source>
</evidence>
<comment type="caution">
    <text evidence="1">The sequence shown here is derived from an EMBL/GenBank/DDBJ whole genome shotgun (WGS) entry which is preliminary data.</text>
</comment>
<proteinExistence type="predicted"/>